<dbReference type="GO" id="GO:0048513">
    <property type="term" value="P:animal organ development"/>
    <property type="evidence" value="ECO:0007669"/>
    <property type="project" value="UniProtKB-ARBA"/>
</dbReference>
<keyword evidence="8" id="KW-1015">Disulfide bond</keyword>
<comment type="similarity">
    <text evidence="2 11">Belongs to the Wnt family.</text>
</comment>
<dbReference type="GO" id="GO:0005109">
    <property type="term" value="F:frizzled binding"/>
    <property type="evidence" value="ECO:0000318"/>
    <property type="project" value="GO_Central"/>
</dbReference>
<keyword evidence="6 11" id="KW-0879">Wnt signaling pathway</keyword>
<comment type="function">
    <text evidence="11">Ligand for members of the frizzled family of seven transmembrane receptors.</text>
</comment>
<dbReference type="STRING" id="8090.ENSORLP00000027004"/>
<dbReference type="GO" id="GO:0005615">
    <property type="term" value="C:extracellular space"/>
    <property type="evidence" value="ECO:0000318"/>
    <property type="project" value="GO_Central"/>
</dbReference>
<dbReference type="GO" id="GO:0045165">
    <property type="term" value="P:cell fate commitment"/>
    <property type="evidence" value="ECO:0000318"/>
    <property type="project" value="GO_Central"/>
</dbReference>
<reference evidence="12" key="3">
    <citation type="submission" date="2025-09" db="UniProtKB">
        <authorList>
            <consortium name="Ensembl"/>
        </authorList>
    </citation>
    <scope>IDENTIFICATION</scope>
    <source>
        <strain evidence="12">Hd-rR</strain>
    </source>
</reference>
<name>A0A3B3H4Z6_ORYLA</name>
<evidence type="ECO:0000313" key="12">
    <source>
        <dbReference type="Ensembl" id="ENSORLP00000027004.1"/>
    </source>
</evidence>
<keyword evidence="9" id="KW-0325">Glycoprotein</keyword>
<keyword evidence="3 11" id="KW-0217">Developmental protein</keyword>
<dbReference type="InterPro" id="IPR043158">
    <property type="entry name" value="Wnt_C"/>
</dbReference>
<dbReference type="AlphaFoldDB" id="A0A3B3H4Z6"/>
<keyword evidence="13" id="KW-1185">Reference proteome</keyword>
<dbReference type="GO" id="GO:0060897">
    <property type="term" value="P:neural plate regionalization"/>
    <property type="evidence" value="ECO:0007669"/>
    <property type="project" value="UniProtKB-ARBA"/>
</dbReference>
<evidence type="ECO:0000256" key="7">
    <source>
        <dbReference type="ARBA" id="ARBA00022729"/>
    </source>
</evidence>
<dbReference type="PANTHER" id="PTHR12027:SF92">
    <property type="entry name" value="PROTEIN WNT-8A"/>
    <property type="match status" value="1"/>
</dbReference>
<evidence type="ECO:0000256" key="9">
    <source>
        <dbReference type="ARBA" id="ARBA00023180"/>
    </source>
</evidence>
<reference evidence="12 13" key="1">
    <citation type="journal article" date="2007" name="Nature">
        <title>The medaka draft genome and insights into vertebrate genome evolution.</title>
        <authorList>
            <person name="Kasahara M."/>
            <person name="Naruse K."/>
            <person name="Sasaki S."/>
            <person name="Nakatani Y."/>
            <person name="Qu W."/>
            <person name="Ahsan B."/>
            <person name="Yamada T."/>
            <person name="Nagayasu Y."/>
            <person name="Doi K."/>
            <person name="Kasai Y."/>
            <person name="Jindo T."/>
            <person name="Kobayashi D."/>
            <person name="Shimada A."/>
            <person name="Toyoda A."/>
            <person name="Kuroki Y."/>
            <person name="Fujiyama A."/>
            <person name="Sasaki T."/>
            <person name="Shimizu A."/>
            <person name="Asakawa S."/>
            <person name="Shimizu N."/>
            <person name="Hashimoto S."/>
            <person name="Yang J."/>
            <person name="Lee Y."/>
            <person name="Matsushima K."/>
            <person name="Sugano S."/>
            <person name="Sakaizumi M."/>
            <person name="Narita T."/>
            <person name="Ohishi K."/>
            <person name="Haga S."/>
            <person name="Ohta F."/>
            <person name="Nomoto H."/>
            <person name="Nogata K."/>
            <person name="Morishita T."/>
            <person name="Endo T."/>
            <person name="Shin-I T."/>
            <person name="Takeda H."/>
            <person name="Morishita S."/>
            <person name="Kohara Y."/>
        </authorList>
    </citation>
    <scope>NUCLEOTIDE SEQUENCE [LARGE SCALE GENOMIC DNA]</scope>
    <source>
        <strain evidence="12 13">Hd-rR</strain>
    </source>
</reference>
<dbReference type="FunFam" id="3.30.2460.20:FF:000003">
    <property type="entry name" value="Protein Wnt"/>
    <property type="match status" value="1"/>
</dbReference>
<dbReference type="Proteomes" id="UP000001038">
    <property type="component" value="Chromosome 10"/>
</dbReference>
<dbReference type="GO" id="GO:0030182">
    <property type="term" value="P:neuron differentiation"/>
    <property type="evidence" value="ECO:0000318"/>
    <property type="project" value="GO_Central"/>
</dbReference>
<dbReference type="Gene3D" id="3.30.2460.20">
    <property type="match status" value="1"/>
</dbReference>
<dbReference type="Ensembl" id="ENSORLT00000034444.1">
    <property type="protein sequence ID" value="ENSORLP00000027004.1"/>
    <property type="gene ID" value="ENSORLG00000007667.2"/>
</dbReference>
<dbReference type="GO" id="GO:0009880">
    <property type="term" value="P:embryonic pattern specification"/>
    <property type="evidence" value="ECO:0007669"/>
    <property type="project" value="UniProtKB-ARBA"/>
</dbReference>
<keyword evidence="7" id="KW-0732">Signal</keyword>
<dbReference type="PANTHER" id="PTHR12027">
    <property type="entry name" value="WNT RELATED"/>
    <property type="match status" value="1"/>
</dbReference>
<dbReference type="Bgee" id="ENSORLG00000007667">
    <property type="expression patterns" value="Expressed in gastrula and 4 other cell types or tissues"/>
</dbReference>
<dbReference type="PRINTS" id="PR01349">
    <property type="entry name" value="WNTPROTEIN"/>
</dbReference>
<organism evidence="12 13">
    <name type="scientific">Oryzias latipes</name>
    <name type="common">Japanese rice fish</name>
    <name type="synonym">Japanese killifish</name>
    <dbReference type="NCBI Taxonomy" id="8090"/>
    <lineage>
        <taxon>Eukaryota</taxon>
        <taxon>Metazoa</taxon>
        <taxon>Chordata</taxon>
        <taxon>Craniata</taxon>
        <taxon>Vertebrata</taxon>
        <taxon>Euteleostomi</taxon>
        <taxon>Actinopterygii</taxon>
        <taxon>Neopterygii</taxon>
        <taxon>Teleostei</taxon>
        <taxon>Neoteleostei</taxon>
        <taxon>Acanthomorphata</taxon>
        <taxon>Ovalentaria</taxon>
        <taxon>Atherinomorphae</taxon>
        <taxon>Beloniformes</taxon>
        <taxon>Adrianichthyidae</taxon>
        <taxon>Oryziinae</taxon>
        <taxon>Oryzias</taxon>
    </lineage>
</organism>
<dbReference type="InterPro" id="IPR013301">
    <property type="entry name" value="Wnt8"/>
</dbReference>
<dbReference type="InterPro" id="IPR018161">
    <property type="entry name" value="Wnt_CS"/>
</dbReference>
<dbReference type="InParanoid" id="A0A3B3H4Z6"/>
<sequence>QPPCLLFSALSGLRDLTHVSCSTNFVFLDRSVNNFLMTGPKAFLTYANSVQVGARMGIHECKHQFAWEKWNCPEKTLQLSTHIGLRSATKETSFLHAISAAGVMYTLTKNCSMGDFENCGCDDSRIGQAGGKGWIWGGCSDNVEFGEKISKHFVDALEGGHDSRAAVNLHNNEAGRLAVKATMRKACKCHGVSGSCSIQTCWMQLADFREVGNYLKMKHQRAMKLELDKKPAKAGNSAVNRGIIAHTLRRIAKTELIYLEDSPNYCVKNQSLGVQGTEGRECTKGDKNFSQKEKKSCRSLCNECGFRVVQKRVEVVSSCNCKFHWCCTVRCEKCMQVVTKYYCARREGGKRHNNKTKRRDRAQRH</sequence>
<dbReference type="Pfam" id="PF00110">
    <property type="entry name" value="wnt"/>
    <property type="match status" value="1"/>
</dbReference>
<evidence type="ECO:0000256" key="10">
    <source>
        <dbReference type="ARBA" id="ARBA00023288"/>
    </source>
</evidence>
<evidence type="ECO:0000256" key="3">
    <source>
        <dbReference type="ARBA" id="ARBA00022473"/>
    </source>
</evidence>
<evidence type="ECO:0000256" key="5">
    <source>
        <dbReference type="ARBA" id="ARBA00022530"/>
    </source>
</evidence>
<evidence type="ECO:0000256" key="11">
    <source>
        <dbReference type="RuleBase" id="RU003500"/>
    </source>
</evidence>
<protein>
    <recommendedName>
        <fullName evidence="11">Protein Wnt</fullName>
    </recommendedName>
</protein>
<dbReference type="GeneTree" id="ENSGT00940000157840"/>
<dbReference type="GO" id="GO:0005125">
    <property type="term" value="F:cytokine activity"/>
    <property type="evidence" value="ECO:0000318"/>
    <property type="project" value="GO_Central"/>
</dbReference>
<reference evidence="12" key="2">
    <citation type="submission" date="2025-08" db="UniProtKB">
        <authorList>
            <consortium name="Ensembl"/>
        </authorList>
    </citation>
    <scope>IDENTIFICATION</scope>
    <source>
        <strain evidence="12">Hd-rR</strain>
    </source>
</reference>
<dbReference type="PROSITE" id="PS00246">
    <property type="entry name" value="WNT1"/>
    <property type="match status" value="1"/>
</dbReference>
<dbReference type="SMART" id="SM00097">
    <property type="entry name" value="WNT1"/>
    <property type="match status" value="1"/>
</dbReference>
<dbReference type="GO" id="GO:0060070">
    <property type="term" value="P:canonical Wnt signaling pathway"/>
    <property type="evidence" value="ECO:0000318"/>
    <property type="project" value="GO_Central"/>
</dbReference>
<dbReference type="PRINTS" id="PR01892">
    <property type="entry name" value="WNT8PROTEIN"/>
</dbReference>
<comment type="subcellular location">
    <subcellularLocation>
        <location evidence="1 11">Secreted</location>
        <location evidence="1 11">Extracellular space</location>
        <location evidence="1 11">Extracellular matrix</location>
    </subcellularLocation>
</comment>
<evidence type="ECO:0000256" key="8">
    <source>
        <dbReference type="ARBA" id="ARBA00023157"/>
    </source>
</evidence>
<keyword evidence="5" id="KW-0272">Extracellular matrix</keyword>
<evidence type="ECO:0000256" key="6">
    <source>
        <dbReference type="ARBA" id="ARBA00022687"/>
    </source>
</evidence>
<keyword evidence="4" id="KW-0964">Secreted</keyword>
<proteinExistence type="inferred from homology"/>
<dbReference type="InterPro" id="IPR005817">
    <property type="entry name" value="Wnt"/>
</dbReference>
<gene>
    <name evidence="12" type="primary">WNT8A</name>
    <name evidence="12" type="synonym">LOC101171501</name>
</gene>
<keyword evidence="10" id="KW-0449">Lipoprotein</keyword>
<evidence type="ECO:0000313" key="13">
    <source>
        <dbReference type="Proteomes" id="UP000001038"/>
    </source>
</evidence>
<evidence type="ECO:0000256" key="2">
    <source>
        <dbReference type="ARBA" id="ARBA00005683"/>
    </source>
</evidence>
<evidence type="ECO:0000256" key="1">
    <source>
        <dbReference type="ARBA" id="ARBA00004498"/>
    </source>
</evidence>
<evidence type="ECO:0000256" key="4">
    <source>
        <dbReference type="ARBA" id="ARBA00022525"/>
    </source>
</evidence>
<dbReference type="FunCoup" id="A0A3B3H4Z6">
    <property type="interactions" value="444"/>
</dbReference>
<accession>A0A3B3H4Z6</accession>